<feature type="compositionally biased region" description="Low complexity" evidence="4">
    <location>
        <begin position="518"/>
        <end position="540"/>
    </location>
</feature>
<keyword evidence="3" id="KW-0067">ATP-binding</keyword>
<evidence type="ECO:0008006" key="9">
    <source>
        <dbReference type="Google" id="ProtNLM"/>
    </source>
</evidence>
<dbReference type="PANTHER" id="PTHR12169:SF6">
    <property type="entry name" value="AFG1-LIKE ATPASE"/>
    <property type="match status" value="1"/>
</dbReference>
<dbReference type="Gene3D" id="3.40.50.300">
    <property type="entry name" value="P-loop containing nucleotide triphosphate hydrolases"/>
    <property type="match status" value="1"/>
</dbReference>
<dbReference type="GO" id="GO:0005524">
    <property type="term" value="F:ATP binding"/>
    <property type="evidence" value="ECO:0007669"/>
    <property type="project" value="UniProtKB-KW"/>
</dbReference>
<gene>
    <name evidence="6" type="ORF">PGT21_011685</name>
    <name evidence="5" type="ORF">PGTUg99_019207</name>
</gene>
<dbReference type="EMBL" id="VSWC01000118">
    <property type="protein sequence ID" value="KAA1083921.1"/>
    <property type="molecule type" value="Genomic_DNA"/>
</dbReference>
<accession>A0A5B0N3W6</accession>
<evidence type="ECO:0000256" key="4">
    <source>
        <dbReference type="SAM" id="MobiDB-lite"/>
    </source>
</evidence>
<comment type="caution">
    <text evidence="6">The sequence shown here is derived from an EMBL/GenBank/DDBJ whole genome shotgun (WGS) entry which is preliminary data.</text>
</comment>
<reference evidence="7 8" key="1">
    <citation type="submission" date="2019-05" db="EMBL/GenBank/DDBJ databases">
        <title>Emergence of the Ug99 lineage of the wheat stem rust pathogen through somatic hybridization.</title>
        <authorList>
            <person name="Li F."/>
            <person name="Upadhyaya N.M."/>
            <person name="Sperschneider J."/>
            <person name="Matny O."/>
            <person name="Nguyen-Phuc H."/>
            <person name="Mago R."/>
            <person name="Raley C."/>
            <person name="Miller M.E."/>
            <person name="Silverstein K.A.T."/>
            <person name="Henningsen E."/>
            <person name="Hirsch C.D."/>
            <person name="Visser B."/>
            <person name="Pretorius Z.A."/>
            <person name="Steffenson B.J."/>
            <person name="Schwessinger B."/>
            <person name="Dodds P.N."/>
            <person name="Figueroa M."/>
        </authorList>
    </citation>
    <scope>NUCLEOTIDE SEQUENCE [LARGE SCALE GENOMIC DNA]</scope>
    <source>
        <strain evidence="6">21-0</strain>
        <strain evidence="5 8">Ug99</strain>
    </source>
</reference>
<dbReference type="OrthoDB" id="548867at2759"/>
<protein>
    <recommendedName>
        <fullName evidence="9">AAA+ ATPase domain-containing protein</fullName>
    </recommendedName>
</protein>
<evidence type="ECO:0000313" key="6">
    <source>
        <dbReference type="EMBL" id="KAA1083921.1"/>
    </source>
</evidence>
<evidence type="ECO:0000256" key="3">
    <source>
        <dbReference type="ARBA" id="ARBA00022840"/>
    </source>
</evidence>
<keyword evidence="7" id="KW-1185">Reference proteome</keyword>
<evidence type="ECO:0000313" key="7">
    <source>
        <dbReference type="Proteomes" id="UP000324748"/>
    </source>
</evidence>
<dbReference type="PANTHER" id="PTHR12169">
    <property type="entry name" value="ATPASE N2B"/>
    <property type="match status" value="1"/>
</dbReference>
<sequence length="569" mass="63677">MHPRTISHLIRRSTRTTHHHHHHHYYYHYYSTQSPKTTTTINNNNNNNNNPISRPPAQATQPYPEHHHQHQTINPPTINGGPIDLYQERIKAGLLNYDPFQVSILNQLQELYQTLADYHPQSSSSSSSNQHHQSSSSSSWFRSLFSQSTHSDNFNNVSLEPTSGLPSGIYLYGSVGTGKSMLMDSFYESLKNLPNQASLPAKRIHFHQFMVDIHKRNHKLQSELHRDGQLGQADVLITIAREIAQECKVLCFDEFQVTDIVDAMILKRLLEGLLHYGVVTIMTSNRHPDELYKNGIQRESFLGCIELIKRRTRVIDLNSGTDYRKQLGSSGGGLSTVFLSPISAENRAEFAKRFDALTDHEPILENRLLPIWGTRHIPVPLSTSSVAWFDFNQLCALPLSAADYLQIVSKFNVLFINNVPKLSSSQRDFARRFILFLDAAYESKTKLFTLSEVPIAQIFSGESSSSEAMTAEMRAAMDDLGLDSKTIGASSLFSGEEETFAWARAVSRLNEMGSLQWSLSSSPSSSSSDQSTRPKPFAHPGHPHAPAPVGASDLVSVVQDGDGSELLTH</sequence>
<dbReference type="SUPFAM" id="SSF52540">
    <property type="entry name" value="P-loop containing nucleoside triphosphate hydrolases"/>
    <property type="match status" value="1"/>
</dbReference>
<feature type="region of interest" description="Disordered" evidence="4">
    <location>
        <begin position="518"/>
        <end position="569"/>
    </location>
</feature>
<dbReference type="InterPro" id="IPR027417">
    <property type="entry name" value="P-loop_NTPase"/>
</dbReference>
<dbReference type="Proteomes" id="UP000325313">
    <property type="component" value="Unassembled WGS sequence"/>
</dbReference>
<dbReference type="GO" id="GO:0016887">
    <property type="term" value="F:ATP hydrolysis activity"/>
    <property type="evidence" value="ECO:0007669"/>
    <property type="project" value="InterPro"/>
</dbReference>
<comment type="similarity">
    <text evidence="1">Belongs to the AFG1 ATPase family.</text>
</comment>
<evidence type="ECO:0000256" key="2">
    <source>
        <dbReference type="ARBA" id="ARBA00022741"/>
    </source>
</evidence>
<feature type="region of interest" description="Disordered" evidence="4">
    <location>
        <begin position="1"/>
        <end position="20"/>
    </location>
</feature>
<dbReference type="InterPro" id="IPR005654">
    <property type="entry name" value="ATPase_AFG1-like"/>
</dbReference>
<name>A0A5B0N3W6_PUCGR</name>
<dbReference type="FunFam" id="3.40.50.300:FF:004297">
    <property type="entry name" value="Chromosome 1, whole genome shotgun sequence"/>
    <property type="match status" value="1"/>
</dbReference>
<dbReference type="Pfam" id="PF03969">
    <property type="entry name" value="AFG1_ATPase"/>
    <property type="match status" value="1"/>
</dbReference>
<dbReference type="GO" id="GO:0006515">
    <property type="term" value="P:protein quality control for misfolded or incompletely synthesized proteins"/>
    <property type="evidence" value="ECO:0007669"/>
    <property type="project" value="TreeGrafter"/>
</dbReference>
<dbReference type="EMBL" id="VDEP01000508">
    <property type="protein sequence ID" value="KAA1066956.1"/>
    <property type="molecule type" value="Genomic_DNA"/>
</dbReference>
<dbReference type="Proteomes" id="UP000324748">
    <property type="component" value="Unassembled WGS sequence"/>
</dbReference>
<feature type="region of interest" description="Disordered" evidence="4">
    <location>
        <begin position="41"/>
        <end position="79"/>
    </location>
</feature>
<evidence type="ECO:0000256" key="1">
    <source>
        <dbReference type="ARBA" id="ARBA00010322"/>
    </source>
</evidence>
<dbReference type="NCBIfam" id="NF040713">
    <property type="entry name" value="ZapE"/>
    <property type="match status" value="1"/>
</dbReference>
<proteinExistence type="inferred from homology"/>
<keyword evidence="2" id="KW-0547">Nucleotide-binding</keyword>
<evidence type="ECO:0000313" key="5">
    <source>
        <dbReference type="EMBL" id="KAA1066956.1"/>
    </source>
</evidence>
<dbReference type="GO" id="GO:0005739">
    <property type="term" value="C:mitochondrion"/>
    <property type="evidence" value="ECO:0007669"/>
    <property type="project" value="TreeGrafter"/>
</dbReference>
<dbReference type="AlphaFoldDB" id="A0A5B0N3W6"/>
<organism evidence="6 7">
    <name type="scientific">Puccinia graminis f. sp. tritici</name>
    <dbReference type="NCBI Taxonomy" id="56615"/>
    <lineage>
        <taxon>Eukaryota</taxon>
        <taxon>Fungi</taxon>
        <taxon>Dikarya</taxon>
        <taxon>Basidiomycota</taxon>
        <taxon>Pucciniomycotina</taxon>
        <taxon>Pucciniomycetes</taxon>
        <taxon>Pucciniales</taxon>
        <taxon>Pucciniaceae</taxon>
        <taxon>Puccinia</taxon>
    </lineage>
</organism>
<evidence type="ECO:0000313" key="8">
    <source>
        <dbReference type="Proteomes" id="UP000325313"/>
    </source>
</evidence>